<reference evidence="11" key="3">
    <citation type="submission" date="2025-09" db="UniProtKB">
        <authorList>
            <consortium name="Ensembl"/>
        </authorList>
    </citation>
    <scope>IDENTIFICATION</scope>
</reference>
<dbReference type="SMART" id="SM00176">
    <property type="entry name" value="RAN"/>
    <property type="match status" value="1"/>
</dbReference>
<dbReference type="GO" id="GO:0007165">
    <property type="term" value="P:signal transduction"/>
    <property type="evidence" value="ECO:0007669"/>
    <property type="project" value="InterPro"/>
</dbReference>
<feature type="region of interest" description="Disordered" evidence="10">
    <location>
        <begin position="229"/>
        <end position="248"/>
    </location>
</feature>
<dbReference type="OrthoDB" id="5976022at2759"/>
<keyword evidence="5" id="KW-0547">Nucleotide-binding</keyword>
<dbReference type="Gene3D" id="3.40.50.300">
    <property type="entry name" value="P-loop containing nucleotide triphosphate hydrolases"/>
    <property type="match status" value="1"/>
</dbReference>
<dbReference type="SMART" id="SM00174">
    <property type="entry name" value="RHO"/>
    <property type="match status" value="1"/>
</dbReference>
<dbReference type="Pfam" id="PF00071">
    <property type="entry name" value="Ras"/>
    <property type="match status" value="1"/>
</dbReference>
<dbReference type="GO" id="GO:1900148">
    <property type="term" value="P:negative regulation of Schwann cell migration"/>
    <property type="evidence" value="ECO:0007669"/>
    <property type="project" value="Ensembl"/>
</dbReference>
<evidence type="ECO:0000256" key="2">
    <source>
        <dbReference type="ARBA" id="ARBA00008344"/>
    </source>
</evidence>
<dbReference type="GO" id="GO:0045766">
    <property type="term" value="P:positive regulation of angiogenesis"/>
    <property type="evidence" value="ECO:0007669"/>
    <property type="project" value="Ensembl"/>
</dbReference>
<feature type="compositionally biased region" description="Low complexity" evidence="10">
    <location>
        <begin position="51"/>
        <end position="62"/>
    </location>
</feature>
<evidence type="ECO:0000256" key="3">
    <source>
        <dbReference type="ARBA" id="ARBA00022475"/>
    </source>
</evidence>
<feature type="region of interest" description="Disordered" evidence="10">
    <location>
        <begin position="1"/>
        <end position="22"/>
    </location>
</feature>
<dbReference type="Ensembl" id="ENSMODT00000072012.1">
    <property type="protein sequence ID" value="ENSMODP00000047627.1"/>
    <property type="gene ID" value="ENSMODG00000037260.1"/>
</dbReference>
<dbReference type="GO" id="GO:0005525">
    <property type="term" value="F:GTP binding"/>
    <property type="evidence" value="ECO:0000318"/>
    <property type="project" value="GO_Central"/>
</dbReference>
<dbReference type="Proteomes" id="UP000002280">
    <property type="component" value="Chromosome 4"/>
</dbReference>
<dbReference type="GO" id="GO:0060325">
    <property type="term" value="P:face morphogenesis"/>
    <property type="evidence" value="ECO:0007669"/>
    <property type="project" value="Ensembl"/>
</dbReference>
<evidence type="ECO:0000256" key="7">
    <source>
        <dbReference type="ARBA" id="ARBA00023136"/>
    </source>
</evidence>
<keyword evidence="9" id="KW-0636">Prenylation</keyword>
<dbReference type="STRING" id="13616.ENSMODP00000047627"/>
<dbReference type="NCBIfam" id="TIGR00231">
    <property type="entry name" value="small_GTP"/>
    <property type="match status" value="1"/>
</dbReference>
<evidence type="ECO:0000256" key="1">
    <source>
        <dbReference type="ARBA" id="ARBA00004193"/>
    </source>
</evidence>
<dbReference type="FunFam" id="3.40.50.300:FF:000080">
    <property type="entry name" value="Ras-like GTPase Ras1"/>
    <property type="match status" value="1"/>
</dbReference>
<evidence type="ECO:0000256" key="10">
    <source>
        <dbReference type="SAM" id="MobiDB-lite"/>
    </source>
</evidence>
<dbReference type="FunCoup" id="A0A5F8GJG8">
    <property type="interactions" value="173"/>
</dbReference>
<dbReference type="GO" id="GO:2001214">
    <property type="term" value="P:positive regulation of vasculogenesis"/>
    <property type="evidence" value="ECO:0007669"/>
    <property type="project" value="Ensembl"/>
</dbReference>
<dbReference type="SMART" id="SM00175">
    <property type="entry name" value="RAB"/>
    <property type="match status" value="1"/>
</dbReference>
<evidence type="ECO:0000256" key="9">
    <source>
        <dbReference type="ARBA" id="ARBA00023289"/>
    </source>
</evidence>
<feature type="region of interest" description="Disordered" evidence="10">
    <location>
        <begin position="40"/>
        <end position="64"/>
    </location>
</feature>
<proteinExistence type="inferred from homology"/>
<dbReference type="GO" id="GO:1904906">
    <property type="term" value="P:positive regulation of endothelial cell-matrix adhesion via fibronectin"/>
    <property type="evidence" value="ECO:0007669"/>
    <property type="project" value="Ensembl"/>
</dbReference>
<evidence type="ECO:0000256" key="5">
    <source>
        <dbReference type="ARBA" id="ARBA00022741"/>
    </source>
</evidence>
<dbReference type="PRINTS" id="PR00449">
    <property type="entry name" value="RASTRNSFRMNG"/>
</dbReference>
<keyword evidence="7" id="KW-0472">Membrane</keyword>
<dbReference type="InterPro" id="IPR005225">
    <property type="entry name" value="Small_GTP-bd"/>
</dbReference>
<evidence type="ECO:0000256" key="8">
    <source>
        <dbReference type="ARBA" id="ARBA00023288"/>
    </source>
</evidence>
<dbReference type="KEGG" id="mdo:100030293"/>
<dbReference type="SUPFAM" id="SSF52540">
    <property type="entry name" value="P-loop containing nucleoside triphosphate hydrolases"/>
    <property type="match status" value="1"/>
</dbReference>
<dbReference type="GO" id="GO:0005886">
    <property type="term" value="C:plasma membrane"/>
    <property type="evidence" value="ECO:0000318"/>
    <property type="project" value="GO_Central"/>
</dbReference>
<dbReference type="GO" id="GO:0036135">
    <property type="term" value="P:Schwann cell migration"/>
    <property type="evidence" value="ECO:0007669"/>
    <property type="project" value="Ensembl"/>
</dbReference>
<keyword evidence="4" id="KW-0488">Methylation</keyword>
<organism evidence="11 12">
    <name type="scientific">Monodelphis domestica</name>
    <name type="common">Gray short-tailed opossum</name>
    <dbReference type="NCBI Taxonomy" id="13616"/>
    <lineage>
        <taxon>Eukaryota</taxon>
        <taxon>Metazoa</taxon>
        <taxon>Chordata</taxon>
        <taxon>Craniata</taxon>
        <taxon>Vertebrata</taxon>
        <taxon>Euteleostomi</taxon>
        <taxon>Mammalia</taxon>
        <taxon>Metatheria</taxon>
        <taxon>Didelphimorphia</taxon>
        <taxon>Didelphidae</taxon>
        <taxon>Monodelphis</taxon>
    </lineage>
</organism>
<dbReference type="GO" id="GO:0019003">
    <property type="term" value="F:GDP binding"/>
    <property type="evidence" value="ECO:0000318"/>
    <property type="project" value="GO_Central"/>
</dbReference>
<dbReference type="GeneTree" id="ENSGT00940000160972"/>
<dbReference type="GO" id="GO:0051896">
    <property type="term" value="P:regulation of phosphatidylinositol 3-kinase/protein kinase B signal transduction"/>
    <property type="evidence" value="ECO:0007669"/>
    <property type="project" value="Ensembl"/>
</dbReference>
<dbReference type="RefSeq" id="XP_001379840.1">
    <property type="nucleotide sequence ID" value="XM_001379803.4"/>
</dbReference>
<dbReference type="PROSITE" id="PS51420">
    <property type="entry name" value="RHO"/>
    <property type="match status" value="1"/>
</dbReference>
<comment type="subcellular location">
    <subcellularLocation>
        <location evidence="1">Cell membrane</location>
        <topology evidence="1">Lipid-anchor</topology>
    </subcellularLocation>
</comment>
<comment type="similarity">
    <text evidence="2">Belongs to the small GTPase superfamily. Ras family.</text>
</comment>
<reference evidence="11 12" key="1">
    <citation type="journal article" date="2007" name="Nature">
        <title>Genome of the marsupial Monodelphis domestica reveals innovation in non-coding sequences.</title>
        <authorList>
            <person name="Mikkelsen T.S."/>
            <person name="Wakefield M.J."/>
            <person name="Aken B."/>
            <person name="Amemiya C.T."/>
            <person name="Chang J.L."/>
            <person name="Duke S."/>
            <person name="Garber M."/>
            <person name="Gentles A.J."/>
            <person name="Goodstadt L."/>
            <person name="Heger A."/>
            <person name="Jurka J."/>
            <person name="Kamal M."/>
            <person name="Mauceli E."/>
            <person name="Searle S.M."/>
            <person name="Sharpe T."/>
            <person name="Baker M.L."/>
            <person name="Batzer M.A."/>
            <person name="Benos P.V."/>
            <person name="Belov K."/>
            <person name="Clamp M."/>
            <person name="Cook A."/>
            <person name="Cuff J."/>
            <person name="Das R."/>
            <person name="Davidow L."/>
            <person name="Deakin J.E."/>
            <person name="Fazzari M.J."/>
            <person name="Glass J.L."/>
            <person name="Grabherr M."/>
            <person name="Greally J.M."/>
            <person name="Gu W."/>
            <person name="Hore T.A."/>
            <person name="Huttley G.A."/>
            <person name="Kleber M."/>
            <person name="Jirtle R.L."/>
            <person name="Koina E."/>
            <person name="Lee J.T."/>
            <person name="Mahony S."/>
            <person name="Marra M.A."/>
            <person name="Miller R.D."/>
            <person name="Nicholls R.D."/>
            <person name="Oda M."/>
            <person name="Papenfuss A.T."/>
            <person name="Parra Z.E."/>
            <person name="Pollock D.D."/>
            <person name="Ray D.A."/>
            <person name="Schein J.E."/>
            <person name="Speed T.P."/>
            <person name="Thompson K."/>
            <person name="VandeBerg J.L."/>
            <person name="Wade C.M."/>
            <person name="Walker J.A."/>
            <person name="Waters P.D."/>
            <person name="Webber C."/>
            <person name="Weidman J.R."/>
            <person name="Xie X."/>
            <person name="Zody M.C."/>
            <person name="Baldwin J."/>
            <person name="Abdouelleil A."/>
            <person name="Abdulkadir J."/>
            <person name="Abebe A."/>
            <person name="Abera B."/>
            <person name="Abreu J."/>
            <person name="Acer S.C."/>
            <person name="Aftuck L."/>
            <person name="Alexander A."/>
            <person name="An P."/>
            <person name="Anderson E."/>
            <person name="Anderson S."/>
            <person name="Arachi H."/>
            <person name="Azer M."/>
            <person name="Bachantsang P."/>
            <person name="Barry A."/>
            <person name="Bayul T."/>
            <person name="Berlin A."/>
            <person name="Bessette D."/>
            <person name="Bloom T."/>
            <person name="Bloom T."/>
            <person name="Boguslavskiy L."/>
            <person name="Bonnet C."/>
            <person name="Boukhgalter B."/>
            <person name="Bourzgui I."/>
            <person name="Brown A."/>
            <person name="Cahill P."/>
            <person name="Channer S."/>
            <person name="Cheshatsang Y."/>
            <person name="Chuda L."/>
            <person name="Citroen M."/>
            <person name="Collymore A."/>
            <person name="Cooke P."/>
            <person name="Costello M."/>
            <person name="D'Aco K."/>
            <person name="Daza R."/>
            <person name="De Haan G."/>
            <person name="DeGray S."/>
            <person name="DeMaso C."/>
            <person name="Dhargay N."/>
            <person name="Dooley K."/>
            <person name="Dooley E."/>
            <person name="Doricent M."/>
            <person name="Dorje P."/>
            <person name="Dorjee K."/>
            <person name="Dupes A."/>
            <person name="Elong R."/>
            <person name="Falk J."/>
            <person name="Farina A."/>
            <person name="Faro S."/>
            <person name="Ferguson D."/>
            <person name="Fisher S."/>
            <person name="Foley C.D."/>
            <person name="Franke A."/>
            <person name="Friedrich D."/>
            <person name="Gadbois L."/>
            <person name="Gearin G."/>
            <person name="Gearin C.R."/>
            <person name="Giannoukos G."/>
            <person name="Goode T."/>
            <person name="Graham J."/>
            <person name="Grandbois E."/>
            <person name="Grewal S."/>
            <person name="Gyaltsen K."/>
            <person name="Hafez N."/>
            <person name="Hagos B."/>
            <person name="Hall J."/>
            <person name="Henson C."/>
            <person name="Hollinger A."/>
            <person name="Honan T."/>
            <person name="Huard M.D."/>
            <person name="Hughes L."/>
            <person name="Hurhula B."/>
            <person name="Husby M.E."/>
            <person name="Kamat A."/>
            <person name="Kanga B."/>
            <person name="Kashin S."/>
            <person name="Khazanovich D."/>
            <person name="Kisner P."/>
            <person name="Lance K."/>
            <person name="Lara M."/>
            <person name="Lee W."/>
            <person name="Lennon N."/>
            <person name="Letendre F."/>
            <person name="LeVine R."/>
            <person name="Lipovsky A."/>
            <person name="Liu X."/>
            <person name="Liu J."/>
            <person name="Liu S."/>
            <person name="Lokyitsang T."/>
            <person name="Lokyitsang Y."/>
            <person name="Lubonja R."/>
            <person name="Lui A."/>
            <person name="MacDonald P."/>
            <person name="Magnisalis V."/>
            <person name="Maru K."/>
            <person name="Matthews C."/>
            <person name="McCusker W."/>
            <person name="McDonough S."/>
            <person name="Mehta T."/>
            <person name="Meldrim J."/>
            <person name="Meneus L."/>
            <person name="Mihai O."/>
            <person name="Mihalev A."/>
            <person name="Mihova T."/>
            <person name="Mittelman R."/>
            <person name="Mlenga V."/>
            <person name="Montmayeur A."/>
            <person name="Mulrain L."/>
            <person name="Navidi A."/>
            <person name="Naylor J."/>
            <person name="Negash T."/>
            <person name="Nguyen T."/>
            <person name="Nguyen N."/>
            <person name="Nicol R."/>
            <person name="Norbu C."/>
            <person name="Norbu N."/>
            <person name="Novod N."/>
            <person name="O'Neill B."/>
            <person name="Osman S."/>
            <person name="Markiewicz E."/>
            <person name="Oyono O.L."/>
            <person name="Patti C."/>
            <person name="Phunkhang P."/>
            <person name="Pierre F."/>
            <person name="Priest M."/>
            <person name="Raghuraman S."/>
            <person name="Rege F."/>
            <person name="Reyes R."/>
            <person name="Rise C."/>
            <person name="Rogov P."/>
            <person name="Ross K."/>
            <person name="Ryan E."/>
            <person name="Settipalli S."/>
            <person name="Shea T."/>
            <person name="Sherpa N."/>
            <person name="Shi L."/>
            <person name="Shih D."/>
            <person name="Sparrow T."/>
            <person name="Spaulding J."/>
            <person name="Stalker J."/>
            <person name="Stange-Thomann N."/>
            <person name="Stavropoulos S."/>
            <person name="Stone C."/>
            <person name="Strader C."/>
            <person name="Tesfaye S."/>
            <person name="Thomson T."/>
            <person name="Thoulutsang Y."/>
            <person name="Thoulutsang D."/>
            <person name="Topham K."/>
            <person name="Topping I."/>
            <person name="Tsamla T."/>
            <person name="Vassiliev H."/>
            <person name="Vo A."/>
            <person name="Wangchuk T."/>
            <person name="Wangdi T."/>
            <person name="Weiand M."/>
            <person name="Wilkinson J."/>
            <person name="Wilson A."/>
            <person name="Yadav S."/>
            <person name="Young G."/>
            <person name="Yu Q."/>
            <person name="Zembek L."/>
            <person name="Zhong D."/>
            <person name="Zimmer A."/>
            <person name="Zwirko Z."/>
            <person name="Jaffe D.B."/>
            <person name="Alvarez P."/>
            <person name="Brockman W."/>
            <person name="Butler J."/>
            <person name="Chin C."/>
            <person name="Gnerre S."/>
            <person name="MacCallum I."/>
            <person name="Graves J.A."/>
            <person name="Ponting C.P."/>
            <person name="Breen M."/>
            <person name="Samollow P.B."/>
            <person name="Lander E.S."/>
            <person name="Lindblad-Toh K."/>
        </authorList>
    </citation>
    <scope>NUCLEOTIDE SEQUENCE [LARGE SCALE GENOMIC DNA]</scope>
</reference>
<dbReference type="GO" id="GO:0010595">
    <property type="term" value="P:positive regulation of endothelial cell migration"/>
    <property type="evidence" value="ECO:0007669"/>
    <property type="project" value="Ensembl"/>
</dbReference>
<evidence type="ECO:0000313" key="12">
    <source>
        <dbReference type="Proteomes" id="UP000002280"/>
    </source>
</evidence>
<dbReference type="GO" id="GO:0070372">
    <property type="term" value="P:regulation of ERK1 and ERK2 cascade"/>
    <property type="evidence" value="ECO:0007669"/>
    <property type="project" value="Ensembl"/>
</dbReference>
<dbReference type="PANTHER" id="PTHR24070">
    <property type="entry name" value="RAS, DI-RAS, AND RHEB FAMILY MEMBERS OF SMALL GTPASE SUPERFAMILY"/>
    <property type="match status" value="1"/>
</dbReference>
<dbReference type="InterPro" id="IPR001806">
    <property type="entry name" value="Small_GTPase"/>
</dbReference>
<accession>A0A5F8GJG8</accession>
<dbReference type="AlphaFoldDB" id="A0A5F8GJG8"/>
<dbReference type="SMART" id="SM00173">
    <property type="entry name" value="RAS"/>
    <property type="match status" value="1"/>
</dbReference>
<dbReference type="GeneID" id="100030293"/>
<dbReference type="CTD" id="6237"/>
<gene>
    <name evidence="11" type="primary">RRAS</name>
</gene>
<dbReference type="InParanoid" id="A0A5F8GJG8"/>
<dbReference type="GO" id="GO:0003924">
    <property type="term" value="F:GTPase activity"/>
    <property type="evidence" value="ECO:0000318"/>
    <property type="project" value="GO_Central"/>
</dbReference>
<dbReference type="GO" id="GO:0002521">
    <property type="term" value="P:leukocyte differentiation"/>
    <property type="evidence" value="ECO:0007669"/>
    <property type="project" value="Ensembl"/>
</dbReference>
<dbReference type="CDD" id="cd04145">
    <property type="entry name" value="M_R_Ras_like"/>
    <property type="match status" value="1"/>
</dbReference>
<name>A0A5F8GJG8_MONDO</name>
<dbReference type="OMA" id="GCPCILL"/>
<protein>
    <submittedName>
        <fullName evidence="11">RAS related</fullName>
    </submittedName>
</protein>
<evidence type="ECO:0000256" key="6">
    <source>
        <dbReference type="ARBA" id="ARBA00023134"/>
    </source>
</evidence>
<keyword evidence="3" id="KW-1003">Cell membrane</keyword>
<dbReference type="InterPro" id="IPR027417">
    <property type="entry name" value="P-loop_NTPase"/>
</dbReference>
<evidence type="ECO:0000256" key="4">
    <source>
        <dbReference type="ARBA" id="ARBA00022481"/>
    </source>
</evidence>
<dbReference type="GO" id="GO:0044877">
    <property type="term" value="F:protein-containing complex binding"/>
    <property type="evidence" value="ECO:0007669"/>
    <property type="project" value="Ensembl"/>
</dbReference>
<dbReference type="PROSITE" id="PS51419">
    <property type="entry name" value="RAB"/>
    <property type="match status" value="1"/>
</dbReference>
<keyword evidence="6" id="KW-0342">GTP-binding</keyword>
<reference evidence="11" key="2">
    <citation type="submission" date="2025-08" db="UniProtKB">
        <authorList>
            <consortium name="Ensembl"/>
        </authorList>
    </citation>
    <scope>IDENTIFICATION</scope>
</reference>
<dbReference type="PROSITE" id="PS51421">
    <property type="entry name" value="RAS"/>
    <property type="match status" value="1"/>
</dbReference>
<keyword evidence="8" id="KW-0449">Lipoprotein</keyword>
<feature type="compositionally biased region" description="Gly residues" evidence="10">
    <location>
        <begin position="13"/>
        <end position="22"/>
    </location>
</feature>
<dbReference type="InterPro" id="IPR020849">
    <property type="entry name" value="Small_GTPase_Ras-type"/>
</dbReference>
<dbReference type="Bgee" id="ENSMODG00000037260">
    <property type="expression patterns" value="Expressed in lung and 17 other cell types or tissues"/>
</dbReference>
<keyword evidence="12" id="KW-1185">Reference proteome</keyword>
<sequence>MVPPQPGQAGHLPGSGGGGGGGAVAAGDMSGVAAAAAAGAVSGQGRGRGRPGATPAVTGPPGETHKLVVVGGGGVGKSALTIQFIQSYFVSDYDPTIEDSYTKLCGVDGIPARLDILDTAGQEEFGAMREQYMRAGHGFLLVYAINDRQSFNEVGKLHTQILRVKDRDDFPIVLVGNKADLETQRQVPRSEASAFCASRHIAYFEASAKLRLNVDEAFEQLVRAVRKYQEQELPPSPPTPPRKKAGNGGCPCLLL</sequence>
<evidence type="ECO:0000313" key="11">
    <source>
        <dbReference type="Ensembl" id="ENSMODP00000047627.1"/>
    </source>
</evidence>